<protein>
    <submittedName>
        <fullName evidence="2">Unnamed protein product</fullName>
    </submittedName>
</protein>
<evidence type="ECO:0000256" key="1">
    <source>
        <dbReference type="SAM" id="MobiDB-lite"/>
    </source>
</evidence>
<feature type="region of interest" description="Disordered" evidence="1">
    <location>
        <begin position="1"/>
        <end position="69"/>
    </location>
</feature>
<dbReference type="EMBL" id="BSXT01002656">
    <property type="protein sequence ID" value="GMF50163.1"/>
    <property type="molecule type" value="Genomic_DNA"/>
</dbReference>
<reference evidence="2" key="1">
    <citation type="submission" date="2023-04" db="EMBL/GenBank/DDBJ databases">
        <title>Phytophthora fragariaefolia NBRC 109709.</title>
        <authorList>
            <person name="Ichikawa N."/>
            <person name="Sato H."/>
            <person name="Tonouchi N."/>
        </authorList>
    </citation>
    <scope>NUCLEOTIDE SEQUENCE</scope>
    <source>
        <strain evidence="2">NBRC 109709</strain>
    </source>
</reference>
<sequence length="69" mass="7451">MTNAEPSLSTDTVEGSTVDSSNLFYVDNAGGEADEITSKSKKKRANKKKKRAEKSNQALPSKRSRTSSS</sequence>
<name>A0A9W7D068_9STRA</name>
<feature type="compositionally biased region" description="Polar residues" evidence="1">
    <location>
        <begin position="1"/>
        <end position="23"/>
    </location>
</feature>
<comment type="caution">
    <text evidence="2">The sequence shown here is derived from an EMBL/GenBank/DDBJ whole genome shotgun (WGS) entry which is preliminary data.</text>
</comment>
<keyword evidence="3" id="KW-1185">Reference proteome</keyword>
<evidence type="ECO:0000313" key="3">
    <source>
        <dbReference type="Proteomes" id="UP001165121"/>
    </source>
</evidence>
<proteinExistence type="predicted"/>
<accession>A0A9W7D068</accession>
<dbReference type="Proteomes" id="UP001165121">
    <property type="component" value="Unassembled WGS sequence"/>
</dbReference>
<organism evidence="2 3">
    <name type="scientific">Phytophthora fragariaefolia</name>
    <dbReference type="NCBI Taxonomy" id="1490495"/>
    <lineage>
        <taxon>Eukaryota</taxon>
        <taxon>Sar</taxon>
        <taxon>Stramenopiles</taxon>
        <taxon>Oomycota</taxon>
        <taxon>Peronosporomycetes</taxon>
        <taxon>Peronosporales</taxon>
        <taxon>Peronosporaceae</taxon>
        <taxon>Phytophthora</taxon>
    </lineage>
</organism>
<gene>
    <name evidence="2" type="ORF">Pfra01_001995700</name>
</gene>
<evidence type="ECO:0000313" key="2">
    <source>
        <dbReference type="EMBL" id="GMF50163.1"/>
    </source>
</evidence>
<feature type="compositionally biased region" description="Basic residues" evidence="1">
    <location>
        <begin position="39"/>
        <end position="52"/>
    </location>
</feature>
<dbReference type="AlphaFoldDB" id="A0A9W7D068"/>